<dbReference type="InterPro" id="IPR008958">
    <property type="entry name" value="Transglutaminase_C"/>
</dbReference>
<evidence type="ECO:0000256" key="20">
    <source>
        <dbReference type="ARBA" id="ARBA00023134"/>
    </source>
</evidence>
<evidence type="ECO:0000259" key="43">
    <source>
        <dbReference type="SMART" id="SM00460"/>
    </source>
</evidence>
<keyword evidence="8" id="KW-0158">Chromosome</keyword>
<evidence type="ECO:0000256" key="23">
    <source>
        <dbReference type="ARBA" id="ARBA00023315"/>
    </source>
</evidence>
<dbReference type="PANTHER" id="PTHR11590:SF6">
    <property type="entry name" value="PROTEIN-GLUTAMINE GAMMA-GLUTAMYLTRANSFERASE 2"/>
    <property type="match status" value="1"/>
</dbReference>
<dbReference type="GO" id="GO:0046872">
    <property type="term" value="F:metal ion binding"/>
    <property type="evidence" value="ECO:0007669"/>
    <property type="project" value="UniProtKB-KW"/>
</dbReference>
<dbReference type="InterPro" id="IPR014756">
    <property type="entry name" value="Ig_E-set"/>
</dbReference>
<evidence type="ECO:0000256" key="37">
    <source>
        <dbReference type="ARBA" id="ARBA00047868"/>
    </source>
</evidence>
<evidence type="ECO:0000256" key="26">
    <source>
        <dbReference type="ARBA" id="ARBA00036876"/>
    </source>
</evidence>
<evidence type="ECO:0000256" key="18">
    <source>
        <dbReference type="ARBA" id="ARBA00022837"/>
    </source>
</evidence>
<dbReference type="Gene3D" id="2.60.40.10">
    <property type="entry name" value="Immunoglobulins"/>
    <property type="match status" value="3"/>
</dbReference>
<feature type="binding site" evidence="42">
    <location>
        <position position="446"/>
    </location>
    <ligand>
        <name>Ca(2+)</name>
        <dbReference type="ChEBI" id="CHEBI:29108"/>
    </ligand>
</feature>
<keyword evidence="22" id="KW-0539">Nucleus</keyword>
<keyword evidence="20" id="KW-0342">GTP-binding</keyword>
<evidence type="ECO:0000256" key="11">
    <source>
        <dbReference type="ARBA" id="ARBA00022525"/>
    </source>
</evidence>
<comment type="catalytic activity">
    <reaction evidence="26">
        <text>L-glutaminyl-[protein] + L-lysyl-[protein] = [protein]-L-lysyl-N(6)-5-L-glutamyl-[protein] + NH4(+)</text>
        <dbReference type="Rhea" id="RHEA:54816"/>
        <dbReference type="Rhea" id="RHEA-COMP:9752"/>
        <dbReference type="Rhea" id="RHEA-COMP:10207"/>
        <dbReference type="Rhea" id="RHEA-COMP:14005"/>
        <dbReference type="ChEBI" id="CHEBI:28938"/>
        <dbReference type="ChEBI" id="CHEBI:29969"/>
        <dbReference type="ChEBI" id="CHEBI:30011"/>
        <dbReference type="ChEBI" id="CHEBI:138370"/>
        <dbReference type="EC" id="2.3.2.13"/>
    </reaction>
    <physiologicalReaction direction="left-to-right" evidence="26">
        <dbReference type="Rhea" id="RHEA:54817"/>
    </physiologicalReaction>
</comment>
<comment type="similarity">
    <text evidence="7">Belongs to the transglutaminase superfamily. Transglutaminase family.</text>
</comment>
<evidence type="ECO:0000256" key="1">
    <source>
        <dbReference type="ARBA" id="ARBA00004123"/>
    </source>
</evidence>
<dbReference type="GO" id="GO:0005525">
    <property type="term" value="F:GTP binding"/>
    <property type="evidence" value="ECO:0007669"/>
    <property type="project" value="UniProtKB-KW"/>
</dbReference>
<dbReference type="SUPFAM" id="SSF81296">
    <property type="entry name" value="E set domains"/>
    <property type="match status" value="1"/>
</dbReference>
<comment type="catalytic activity">
    <reaction evidence="25">
        <text>L-glutaminyl-[protein] + serotonin = 5-serotonyl-L-glutamyl-[protein] + NH4(+)</text>
        <dbReference type="Rhea" id="RHEA:66552"/>
        <dbReference type="Rhea" id="RHEA-COMP:10207"/>
        <dbReference type="Rhea" id="RHEA-COMP:17052"/>
        <dbReference type="ChEBI" id="CHEBI:28938"/>
        <dbReference type="ChEBI" id="CHEBI:30011"/>
        <dbReference type="ChEBI" id="CHEBI:167174"/>
        <dbReference type="ChEBI" id="CHEBI:350546"/>
    </reaction>
    <physiologicalReaction direction="left-to-right" evidence="25">
        <dbReference type="Rhea" id="RHEA:66553"/>
    </physiologicalReaction>
</comment>
<dbReference type="InterPro" id="IPR036238">
    <property type="entry name" value="Transglutaminase_C_sf"/>
</dbReference>
<dbReference type="Gene3D" id="3.90.260.10">
    <property type="entry name" value="Transglutaminase-like"/>
    <property type="match status" value="1"/>
</dbReference>
<evidence type="ECO:0000256" key="6">
    <source>
        <dbReference type="ARBA" id="ARBA00004514"/>
    </source>
</evidence>
<evidence type="ECO:0000256" key="30">
    <source>
        <dbReference type="ARBA" id="ARBA00041677"/>
    </source>
</evidence>
<evidence type="ECO:0000256" key="41">
    <source>
        <dbReference type="PIRSR" id="PIRSR000459-1"/>
    </source>
</evidence>
<dbReference type="Proteomes" id="UP000694402">
    <property type="component" value="Unassembled WGS sequence"/>
</dbReference>
<dbReference type="GO" id="GO:0006508">
    <property type="term" value="P:proteolysis"/>
    <property type="evidence" value="ECO:0007669"/>
    <property type="project" value="UniProtKB-KW"/>
</dbReference>
<dbReference type="GeneTree" id="ENSGT01050000244866"/>
<evidence type="ECO:0000256" key="40">
    <source>
        <dbReference type="ARBA" id="ARBA00048365"/>
    </source>
</evidence>
<evidence type="ECO:0000256" key="17">
    <source>
        <dbReference type="ARBA" id="ARBA00022801"/>
    </source>
</evidence>
<dbReference type="SUPFAM" id="SSF54001">
    <property type="entry name" value="Cysteine proteinases"/>
    <property type="match status" value="1"/>
</dbReference>
<keyword evidence="15 42" id="KW-0479">Metal-binding</keyword>
<evidence type="ECO:0000256" key="31">
    <source>
        <dbReference type="ARBA" id="ARBA00042099"/>
    </source>
</evidence>
<comment type="catalytic activity">
    <reaction evidence="39">
        <text>L-glutaminyl-[protein] + (R)-noradrenaline = 5-(R)-noradrenalinyl-L-glutamyl-[protein] + NH4(+)</text>
        <dbReference type="Rhea" id="RHEA:66560"/>
        <dbReference type="Rhea" id="RHEA-COMP:10207"/>
        <dbReference type="Rhea" id="RHEA-COMP:17054"/>
        <dbReference type="ChEBI" id="CHEBI:28938"/>
        <dbReference type="ChEBI" id="CHEBI:30011"/>
        <dbReference type="ChEBI" id="CHEBI:72587"/>
        <dbReference type="ChEBI" id="CHEBI:167178"/>
    </reaction>
    <physiologicalReaction direction="left-to-right" evidence="39">
        <dbReference type="Rhea" id="RHEA:66561"/>
    </physiologicalReaction>
</comment>
<dbReference type="InterPro" id="IPR013783">
    <property type="entry name" value="Ig-like_fold"/>
</dbReference>
<organism evidence="44 45">
    <name type="scientific">Oncorhynchus tshawytscha</name>
    <name type="common">Chinook salmon</name>
    <name type="synonym">Salmo tshawytscha</name>
    <dbReference type="NCBI Taxonomy" id="74940"/>
    <lineage>
        <taxon>Eukaryota</taxon>
        <taxon>Metazoa</taxon>
        <taxon>Chordata</taxon>
        <taxon>Craniata</taxon>
        <taxon>Vertebrata</taxon>
        <taxon>Euteleostomi</taxon>
        <taxon>Actinopterygii</taxon>
        <taxon>Neopterygii</taxon>
        <taxon>Teleostei</taxon>
        <taxon>Protacanthopterygii</taxon>
        <taxon>Salmoniformes</taxon>
        <taxon>Salmonidae</taxon>
        <taxon>Salmoninae</taxon>
        <taxon>Oncorhynchus</taxon>
    </lineage>
</organism>
<dbReference type="Pfam" id="PF00868">
    <property type="entry name" value="Transglut_N"/>
    <property type="match status" value="1"/>
</dbReference>
<evidence type="ECO:0000256" key="21">
    <source>
        <dbReference type="ARBA" id="ARBA00023136"/>
    </source>
</evidence>
<evidence type="ECO:0000256" key="42">
    <source>
        <dbReference type="PIRSR" id="PIRSR000459-2"/>
    </source>
</evidence>
<comment type="cofactor">
    <cofactor evidence="42">
        <name>Ca(2+)</name>
        <dbReference type="ChEBI" id="CHEBI:29108"/>
    </cofactor>
    <text evidence="42">Binds 1 Ca(2+) ion per subunit.</text>
</comment>
<name>A0A8C8D049_ONCTS</name>
<keyword evidence="17" id="KW-0378">Hydrolase</keyword>
<dbReference type="InterPro" id="IPR050779">
    <property type="entry name" value="Transglutaminase"/>
</dbReference>
<dbReference type="PROSITE" id="PS00547">
    <property type="entry name" value="TRANSGLUTAMINASES"/>
    <property type="match status" value="1"/>
</dbReference>
<dbReference type="EC" id="3.5.1.44" evidence="27"/>
<dbReference type="InterPro" id="IPR036985">
    <property type="entry name" value="Transglutaminase-like_sf"/>
</dbReference>
<dbReference type="SUPFAM" id="SSF49309">
    <property type="entry name" value="Transglutaminase, two C-terminal domains"/>
    <property type="match status" value="2"/>
</dbReference>
<sequence>MDQALDIERCDLESRINNTTHHTDQNGIDRLIVRRGLPFTITLHLRSGSQFEAGVSTFRLIVEIGPLPKEQSGTKSTFSLTDSALKTAWSVSTNSPPGNVVSLSVSSPPDVPIGLYSLTLDQGQKVKLGEFVLLFNPWCAKDAVYMEEERDRQEYVLSQAGLIYKGTTKRIKASPWTFGQFEPGMLDICLKLLDENPKYSSDADADCSGRRNPVYVTRVISAMINSNDDKGVLVGNWSGDYDDGVRPSHWTDSVAILHQWADNCCQRVRYGQCWVFAAVACTVSRALGIPCRVVTNFGSAHDTNSNLLIEFLYDEDGNDISDDSVWNFHVWVDNWMARPDLDAGYDGWQASDPTPQEKSEGVFCCGPVPLKAIKEGELNLKYDAPFVFAEVNADVVEYVKLTNGRMVKMGGSSIDVGHFISTKAVGSDERHDITHLYKHPEGSLQEREVFERAKHHHELQQKGEEPGLKVKIKVSPDMDIGADFDVFAVVTNNTEADKTCRVMFYARIVSYDGKPGANCGFIEDLTMEVPTGKEKRLPLRLEYVDYGDTITSDRLIQLVLIVIESSPREFHKAKRTIVLENPDIAIKLLGEPRVNQKLSAQISLQNPLPEPLQNCFFSVIGASLTDGKLLIQKYTNSAGTLDLFNISLIAFLATSQQIISKYGSTVVVGMIVNSLQGHISFSHWKILEVLSYSPPVNYALCPRHCILPSHDLPVLSILPAVLELWVQNKRPSTQWNSHLLAPGPGP</sequence>
<dbReference type="GO" id="GO:0007399">
    <property type="term" value="P:nervous system development"/>
    <property type="evidence" value="ECO:0007669"/>
    <property type="project" value="UniProtKB-ARBA"/>
</dbReference>
<evidence type="ECO:0000256" key="36">
    <source>
        <dbReference type="ARBA" id="ARBA00043138"/>
    </source>
</evidence>
<dbReference type="InterPro" id="IPR013808">
    <property type="entry name" value="Transglutaminase_AS"/>
</dbReference>
<protein>
    <recommendedName>
        <fullName evidence="28">Protein-glutamine gamma-glutamyltransferase 2</fullName>
        <ecNumber evidence="24">2.3.2.13</ecNumber>
        <ecNumber evidence="27">3.5.1.44</ecNumber>
    </recommendedName>
    <alternativeName>
        <fullName evidence="31">Isopeptidase TGM2</fullName>
    </alternativeName>
    <alternativeName>
        <fullName evidence="33">Protein-glutamine deamidase TGM2</fullName>
    </alternativeName>
    <alternativeName>
        <fullName evidence="32">Protein-glutamine dopaminyltransferase TGM2</fullName>
    </alternativeName>
    <alternativeName>
        <fullName evidence="35">Protein-glutamine histaminyltransferase TGM2</fullName>
    </alternativeName>
    <alternativeName>
        <fullName evidence="36">Protein-glutamine noradrenalinyltransferase TGM2</fullName>
    </alternativeName>
    <alternativeName>
        <fullName evidence="34">Protein-glutamine serotonyltransferase TGM2</fullName>
    </alternativeName>
    <alternativeName>
        <fullName evidence="30">Tissue transglutaminase</fullName>
    </alternativeName>
    <alternativeName>
        <fullName evidence="29">Transglutaminase-2</fullName>
    </alternativeName>
</protein>
<evidence type="ECO:0000256" key="13">
    <source>
        <dbReference type="ARBA" id="ARBA00022670"/>
    </source>
</evidence>
<comment type="catalytic activity">
    <reaction evidence="38">
        <text>L-glutaminyl-[protein] + histamine = 5-histaminyl-L-glutamyl-[protein] + NH4(+)</text>
        <dbReference type="Rhea" id="RHEA:66564"/>
        <dbReference type="Rhea" id="RHEA-COMP:10207"/>
        <dbReference type="Rhea" id="RHEA-COMP:17056"/>
        <dbReference type="ChEBI" id="CHEBI:28938"/>
        <dbReference type="ChEBI" id="CHEBI:30011"/>
        <dbReference type="ChEBI" id="CHEBI:58432"/>
        <dbReference type="ChEBI" id="CHEBI:167179"/>
    </reaction>
    <physiologicalReaction direction="left-to-right" evidence="38">
        <dbReference type="Rhea" id="RHEA:66565"/>
    </physiologicalReaction>
</comment>
<comment type="subcellular location">
    <subcellularLocation>
        <location evidence="3">Cell membrane</location>
    </subcellularLocation>
    <subcellularLocation>
        <location evidence="4">Chromosome</location>
    </subcellularLocation>
    <subcellularLocation>
        <location evidence="6">Cytoplasm</location>
        <location evidence="6">Cytosol</location>
    </subcellularLocation>
    <subcellularLocation>
        <location evidence="2">Mitochondrion</location>
    </subcellularLocation>
    <subcellularLocation>
        <location evidence="1">Nucleus</location>
    </subcellularLocation>
    <subcellularLocation>
        <location evidence="5">Secreted</location>
        <location evidence="5">Extracellular space</location>
        <location evidence="5">Extracellular matrix</location>
    </subcellularLocation>
</comment>
<feature type="active site" evidence="41">
    <location>
        <position position="329"/>
    </location>
</feature>
<evidence type="ECO:0000256" key="28">
    <source>
        <dbReference type="ARBA" id="ARBA00040561"/>
    </source>
</evidence>
<dbReference type="PIRSF" id="PIRSF000459">
    <property type="entry name" value="TGM_EBP42"/>
    <property type="match status" value="1"/>
</dbReference>
<keyword evidence="23" id="KW-0012">Acyltransferase</keyword>
<evidence type="ECO:0000256" key="7">
    <source>
        <dbReference type="ARBA" id="ARBA00005968"/>
    </source>
</evidence>
<dbReference type="GO" id="GO:0005634">
    <property type="term" value="C:nucleus"/>
    <property type="evidence" value="ECO:0007669"/>
    <property type="project" value="UniProtKB-SubCell"/>
</dbReference>
<reference evidence="44" key="1">
    <citation type="submission" date="2025-08" db="UniProtKB">
        <authorList>
            <consortium name="Ensembl"/>
        </authorList>
    </citation>
    <scope>IDENTIFICATION</scope>
</reference>
<feature type="binding site" evidence="42">
    <location>
        <position position="392"/>
    </location>
    <ligand>
        <name>Ca(2+)</name>
        <dbReference type="ChEBI" id="CHEBI:29108"/>
    </ligand>
</feature>
<dbReference type="InterPro" id="IPR001102">
    <property type="entry name" value="Transglutaminase_N"/>
</dbReference>
<evidence type="ECO:0000256" key="19">
    <source>
        <dbReference type="ARBA" id="ARBA00023128"/>
    </source>
</evidence>
<dbReference type="EC" id="2.3.2.13" evidence="24"/>
<dbReference type="Pfam" id="PF00927">
    <property type="entry name" value="Transglut_C"/>
    <property type="match status" value="2"/>
</dbReference>
<evidence type="ECO:0000313" key="45">
    <source>
        <dbReference type="Proteomes" id="UP000694402"/>
    </source>
</evidence>
<evidence type="ECO:0000256" key="39">
    <source>
        <dbReference type="ARBA" id="ARBA00048230"/>
    </source>
</evidence>
<evidence type="ECO:0000256" key="5">
    <source>
        <dbReference type="ARBA" id="ARBA00004498"/>
    </source>
</evidence>
<evidence type="ECO:0000256" key="29">
    <source>
        <dbReference type="ARBA" id="ARBA00041650"/>
    </source>
</evidence>
<dbReference type="GO" id="GO:0050568">
    <property type="term" value="F:protein-glutamine glutaminase activity"/>
    <property type="evidence" value="ECO:0007669"/>
    <property type="project" value="UniProtKB-EC"/>
</dbReference>
<keyword evidence="19" id="KW-0496">Mitochondrion</keyword>
<evidence type="ECO:0000256" key="12">
    <source>
        <dbReference type="ARBA" id="ARBA00022530"/>
    </source>
</evidence>
<dbReference type="GO" id="GO:0005829">
    <property type="term" value="C:cytosol"/>
    <property type="evidence" value="ECO:0007669"/>
    <property type="project" value="UniProtKB-SubCell"/>
</dbReference>
<evidence type="ECO:0000256" key="34">
    <source>
        <dbReference type="ARBA" id="ARBA00042912"/>
    </source>
</evidence>
<dbReference type="Ensembl" id="ENSOTST00005020631.2">
    <property type="protein sequence ID" value="ENSOTSP00005018966.2"/>
    <property type="gene ID" value="ENSOTSG00005008033.2"/>
</dbReference>
<keyword evidence="18 42" id="KW-0106">Calcium</keyword>
<dbReference type="FunFam" id="3.90.260.10:FF:000001">
    <property type="entry name" value="Protein-glutamine gamma-glutamyltransferase 2"/>
    <property type="match status" value="1"/>
</dbReference>
<keyword evidence="16" id="KW-0547">Nucleotide-binding</keyword>
<dbReference type="PANTHER" id="PTHR11590">
    <property type="entry name" value="PROTEIN-GLUTAMINE GAMMA-GLUTAMYLTRANSFERASE"/>
    <property type="match status" value="1"/>
</dbReference>
<keyword evidence="10" id="KW-0963">Cytoplasm</keyword>
<feature type="active site" evidence="41">
    <location>
        <position position="352"/>
    </location>
</feature>
<accession>A0A8C8D049</accession>
<evidence type="ECO:0000256" key="15">
    <source>
        <dbReference type="ARBA" id="ARBA00022723"/>
    </source>
</evidence>
<evidence type="ECO:0000313" key="44">
    <source>
        <dbReference type="Ensembl" id="ENSOTSP00005018966.2"/>
    </source>
</evidence>
<dbReference type="InterPro" id="IPR023608">
    <property type="entry name" value="Transglutaminase_animal"/>
</dbReference>
<evidence type="ECO:0000256" key="2">
    <source>
        <dbReference type="ARBA" id="ARBA00004173"/>
    </source>
</evidence>
<evidence type="ECO:0000256" key="4">
    <source>
        <dbReference type="ARBA" id="ARBA00004286"/>
    </source>
</evidence>
<dbReference type="SMART" id="SM00460">
    <property type="entry name" value="TGc"/>
    <property type="match status" value="1"/>
</dbReference>
<dbReference type="AlphaFoldDB" id="A0A8C8D049"/>
<keyword evidence="13" id="KW-0645">Protease</keyword>
<keyword evidence="21" id="KW-0472">Membrane</keyword>
<feature type="active site" evidence="41">
    <location>
        <position position="273"/>
    </location>
</feature>
<evidence type="ECO:0000256" key="14">
    <source>
        <dbReference type="ARBA" id="ARBA00022679"/>
    </source>
</evidence>
<dbReference type="GO" id="GO:0003810">
    <property type="term" value="F:protein-glutamine gamma-glutamyltransferase activity"/>
    <property type="evidence" value="ECO:0007669"/>
    <property type="project" value="UniProtKB-EC"/>
</dbReference>
<keyword evidence="11" id="KW-0964">Secreted</keyword>
<keyword evidence="12" id="KW-0272">Extracellular matrix</keyword>
<dbReference type="GO" id="GO:0005886">
    <property type="term" value="C:plasma membrane"/>
    <property type="evidence" value="ECO:0007669"/>
    <property type="project" value="UniProtKB-SubCell"/>
</dbReference>
<evidence type="ECO:0000256" key="24">
    <source>
        <dbReference type="ARBA" id="ARBA00024222"/>
    </source>
</evidence>
<dbReference type="GO" id="GO:0008233">
    <property type="term" value="F:peptidase activity"/>
    <property type="evidence" value="ECO:0007669"/>
    <property type="project" value="UniProtKB-KW"/>
</dbReference>
<dbReference type="Pfam" id="PF01841">
    <property type="entry name" value="Transglut_core"/>
    <property type="match status" value="1"/>
</dbReference>
<dbReference type="GO" id="GO:0005694">
    <property type="term" value="C:chromosome"/>
    <property type="evidence" value="ECO:0007669"/>
    <property type="project" value="UniProtKB-SubCell"/>
</dbReference>
<comment type="catalytic activity">
    <reaction evidence="37">
        <text>L-glutaminyl-[protein] + H2O = L-glutamyl-[protein] + NH4(+)</text>
        <dbReference type="Rhea" id="RHEA:16441"/>
        <dbReference type="Rhea" id="RHEA-COMP:10207"/>
        <dbReference type="Rhea" id="RHEA-COMP:10208"/>
        <dbReference type="ChEBI" id="CHEBI:15377"/>
        <dbReference type="ChEBI" id="CHEBI:28938"/>
        <dbReference type="ChEBI" id="CHEBI:29973"/>
        <dbReference type="ChEBI" id="CHEBI:30011"/>
        <dbReference type="EC" id="3.5.1.44"/>
    </reaction>
    <physiologicalReaction direction="left-to-right" evidence="37">
        <dbReference type="Rhea" id="RHEA:16442"/>
    </physiologicalReaction>
</comment>
<dbReference type="InterPro" id="IPR002931">
    <property type="entry name" value="Transglutaminase-like"/>
</dbReference>
<keyword evidence="9" id="KW-1003">Cell membrane</keyword>
<gene>
    <name evidence="44" type="primary">tgm2a</name>
</gene>
<evidence type="ECO:0000256" key="16">
    <source>
        <dbReference type="ARBA" id="ARBA00022741"/>
    </source>
</evidence>
<keyword evidence="14" id="KW-0808">Transferase</keyword>
<evidence type="ECO:0000256" key="35">
    <source>
        <dbReference type="ARBA" id="ARBA00043104"/>
    </source>
</evidence>
<feature type="binding site" evidence="42">
    <location>
        <position position="441"/>
    </location>
    <ligand>
        <name>Ca(2+)</name>
        <dbReference type="ChEBI" id="CHEBI:29108"/>
    </ligand>
</feature>
<evidence type="ECO:0000256" key="25">
    <source>
        <dbReference type="ARBA" id="ARBA00036377"/>
    </source>
</evidence>
<evidence type="ECO:0000256" key="27">
    <source>
        <dbReference type="ARBA" id="ARBA00039019"/>
    </source>
</evidence>
<dbReference type="InterPro" id="IPR038765">
    <property type="entry name" value="Papain-like_cys_pep_sf"/>
</dbReference>
<feature type="domain" description="Transglutaminase-like" evidence="43">
    <location>
        <begin position="265"/>
        <end position="355"/>
    </location>
</feature>
<evidence type="ECO:0000256" key="3">
    <source>
        <dbReference type="ARBA" id="ARBA00004236"/>
    </source>
</evidence>
<evidence type="ECO:0000256" key="10">
    <source>
        <dbReference type="ARBA" id="ARBA00022490"/>
    </source>
</evidence>
<evidence type="ECO:0000256" key="8">
    <source>
        <dbReference type="ARBA" id="ARBA00022454"/>
    </source>
</evidence>
<proteinExistence type="inferred from homology"/>
<comment type="catalytic activity">
    <reaction evidence="40">
        <text>L-glutaminyl-[protein] + dopamine = 5-dopaminyl-L-glutamyl-[protein] + NH4(+)</text>
        <dbReference type="Rhea" id="RHEA:66556"/>
        <dbReference type="Rhea" id="RHEA-COMP:10207"/>
        <dbReference type="Rhea" id="RHEA-COMP:17053"/>
        <dbReference type="ChEBI" id="CHEBI:28938"/>
        <dbReference type="ChEBI" id="CHEBI:30011"/>
        <dbReference type="ChEBI" id="CHEBI:59905"/>
        <dbReference type="ChEBI" id="CHEBI:167175"/>
    </reaction>
    <physiologicalReaction direction="left-to-right" evidence="40">
        <dbReference type="Rhea" id="RHEA:66557"/>
    </physiologicalReaction>
</comment>
<reference evidence="44" key="2">
    <citation type="submission" date="2025-09" db="UniProtKB">
        <authorList>
            <consortium name="Ensembl"/>
        </authorList>
    </citation>
    <scope>IDENTIFICATION</scope>
</reference>
<evidence type="ECO:0000256" key="32">
    <source>
        <dbReference type="ARBA" id="ARBA00042105"/>
    </source>
</evidence>
<dbReference type="FunFam" id="2.60.40.10:FF:000278">
    <property type="entry name" value="Protein-glutamine gamma-glutamyltransferase 2"/>
    <property type="match status" value="1"/>
</dbReference>
<evidence type="ECO:0000256" key="9">
    <source>
        <dbReference type="ARBA" id="ARBA00022475"/>
    </source>
</evidence>
<dbReference type="GO" id="GO:0005739">
    <property type="term" value="C:mitochondrion"/>
    <property type="evidence" value="ECO:0007669"/>
    <property type="project" value="UniProtKB-SubCell"/>
</dbReference>
<keyword evidence="45" id="KW-1185">Reference proteome</keyword>
<evidence type="ECO:0000256" key="33">
    <source>
        <dbReference type="ARBA" id="ARBA00042239"/>
    </source>
</evidence>
<feature type="binding site" evidence="42">
    <location>
        <position position="394"/>
    </location>
    <ligand>
        <name>Ca(2+)</name>
        <dbReference type="ChEBI" id="CHEBI:29108"/>
    </ligand>
</feature>
<evidence type="ECO:0000256" key="22">
    <source>
        <dbReference type="ARBA" id="ARBA00023242"/>
    </source>
</evidence>
<evidence type="ECO:0000256" key="38">
    <source>
        <dbReference type="ARBA" id="ARBA00047876"/>
    </source>
</evidence>